<dbReference type="GO" id="GO:0051082">
    <property type="term" value="F:unfolded protein binding"/>
    <property type="evidence" value="ECO:0007669"/>
    <property type="project" value="InterPro"/>
</dbReference>
<dbReference type="GO" id="GO:0042026">
    <property type="term" value="P:protein refolding"/>
    <property type="evidence" value="ECO:0007669"/>
    <property type="project" value="TreeGrafter"/>
</dbReference>
<protein>
    <submittedName>
        <fullName evidence="7">J domain-containing protein</fullName>
    </submittedName>
</protein>
<dbReference type="PANTHER" id="PTHR43096">
    <property type="entry name" value="DNAJ HOMOLOG 1, MITOCHONDRIAL-RELATED"/>
    <property type="match status" value="1"/>
</dbReference>
<dbReference type="InterPro" id="IPR001623">
    <property type="entry name" value="DnaJ_domain"/>
</dbReference>
<dbReference type="Gene3D" id="2.60.260.20">
    <property type="entry name" value="Urease metallochaperone UreE, N-terminal domain"/>
    <property type="match status" value="2"/>
</dbReference>
<evidence type="ECO:0000313" key="7">
    <source>
        <dbReference type="EMBL" id="MCA9301767.1"/>
    </source>
</evidence>
<feature type="domain" description="J" evidence="6">
    <location>
        <begin position="5"/>
        <end position="72"/>
    </location>
</feature>
<dbReference type="CDD" id="cd06257">
    <property type="entry name" value="DnaJ"/>
    <property type="match status" value="1"/>
</dbReference>
<dbReference type="PROSITE" id="PS50076">
    <property type="entry name" value="DNAJ_2"/>
    <property type="match status" value="1"/>
</dbReference>
<reference evidence="7" key="1">
    <citation type="submission" date="2020-04" db="EMBL/GenBank/DDBJ databases">
        <authorList>
            <person name="Zhang T."/>
        </authorList>
    </citation>
    <scope>NUCLEOTIDE SEQUENCE</scope>
    <source>
        <strain evidence="7">HKST-UBA80</strain>
    </source>
</reference>
<dbReference type="PRINTS" id="PR00625">
    <property type="entry name" value="JDOMAIN"/>
</dbReference>
<dbReference type="GO" id="GO:0005737">
    <property type="term" value="C:cytoplasm"/>
    <property type="evidence" value="ECO:0007669"/>
    <property type="project" value="TreeGrafter"/>
</dbReference>
<evidence type="ECO:0000256" key="3">
    <source>
        <dbReference type="ARBA" id="ARBA00022771"/>
    </source>
</evidence>
<evidence type="ECO:0000256" key="1">
    <source>
        <dbReference type="ARBA" id="ARBA00022723"/>
    </source>
</evidence>
<keyword evidence="5" id="KW-0143">Chaperone</keyword>
<keyword evidence="1" id="KW-0479">Metal-binding</keyword>
<dbReference type="InterPro" id="IPR002939">
    <property type="entry name" value="DnaJ_C"/>
</dbReference>
<keyword evidence="3" id="KW-0863">Zinc-finger</keyword>
<dbReference type="Pfam" id="PF01556">
    <property type="entry name" value="DnaJ_C"/>
    <property type="match status" value="1"/>
</dbReference>
<keyword evidence="4" id="KW-0862">Zinc</keyword>
<evidence type="ECO:0000256" key="2">
    <source>
        <dbReference type="ARBA" id="ARBA00022737"/>
    </source>
</evidence>
<sequence length="304" mass="33624">MEKRDYYEILGISKSASPEEIKSAYRKLAREHHPDMVKDGDKAAAEKRFKEINEAYQILSEPDKRKMYDQFGHEGAKYRNTGQGFSGGGAGGPFSYTYTTGGAGFDGIDPFDIFEQFFGFRGFGGRRQNKGKNLYYELHVAFEDAVHGAKKDITTEAGKITIKIPQGARDGIELRFAGKGMPGPAKDIPNGDLFITLRIATPKIFQRAGDNLGTLLKIDFIQAILGDEVPVDVIDTSEKTGMGHVKLKIPAGTQNGAQFRLKNRGMPKLQGTGQGDLIVQVEVITPKKVSKKQKQLLEEYRKNS</sequence>
<dbReference type="PANTHER" id="PTHR43096:SF52">
    <property type="entry name" value="DNAJ HOMOLOG 1, MITOCHONDRIAL-RELATED"/>
    <property type="match status" value="1"/>
</dbReference>
<evidence type="ECO:0000256" key="5">
    <source>
        <dbReference type="ARBA" id="ARBA00023186"/>
    </source>
</evidence>
<keyword evidence="2" id="KW-0677">Repeat</keyword>
<dbReference type="InterPro" id="IPR008971">
    <property type="entry name" value="HSP40/DnaJ_pept-bd"/>
</dbReference>
<name>A0A955DZZ8_UNCKA</name>
<dbReference type="AlphaFoldDB" id="A0A955DZZ8"/>
<evidence type="ECO:0000313" key="8">
    <source>
        <dbReference type="Proteomes" id="UP000714817"/>
    </source>
</evidence>
<dbReference type="CDD" id="cd10747">
    <property type="entry name" value="DnaJ_C"/>
    <property type="match status" value="1"/>
</dbReference>
<dbReference type="EMBL" id="JAGQNY010000001">
    <property type="protein sequence ID" value="MCA9301767.1"/>
    <property type="molecule type" value="Genomic_DNA"/>
</dbReference>
<dbReference type="SUPFAM" id="SSF49493">
    <property type="entry name" value="HSP40/DnaJ peptide-binding domain"/>
    <property type="match status" value="2"/>
</dbReference>
<comment type="caution">
    <text evidence="7">The sequence shown here is derived from an EMBL/GenBank/DDBJ whole genome shotgun (WGS) entry which is preliminary data.</text>
</comment>
<gene>
    <name evidence="7" type="ORF">KDA10_00140</name>
</gene>
<dbReference type="InterPro" id="IPR036869">
    <property type="entry name" value="J_dom_sf"/>
</dbReference>
<evidence type="ECO:0000259" key="6">
    <source>
        <dbReference type="PROSITE" id="PS50076"/>
    </source>
</evidence>
<evidence type="ECO:0000256" key="4">
    <source>
        <dbReference type="ARBA" id="ARBA00022833"/>
    </source>
</evidence>
<reference evidence="7" key="2">
    <citation type="journal article" date="2021" name="Microbiome">
        <title>Successional dynamics and alternative stable states in a saline activated sludge microbial community over 9 years.</title>
        <authorList>
            <person name="Wang Y."/>
            <person name="Ye J."/>
            <person name="Ju F."/>
            <person name="Liu L."/>
            <person name="Boyd J.A."/>
            <person name="Deng Y."/>
            <person name="Parks D.H."/>
            <person name="Jiang X."/>
            <person name="Yin X."/>
            <person name="Woodcroft B.J."/>
            <person name="Tyson G.W."/>
            <person name="Hugenholtz P."/>
            <person name="Polz M.F."/>
            <person name="Zhang T."/>
        </authorList>
    </citation>
    <scope>NUCLEOTIDE SEQUENCE</scope>
    <source>
        <strain evidence="7">HKST-UBA80</strain>
    </source>
</reference>
<dbReference type="SMART" id="SM00271">
    <property type="entry name" value="DnaJ"/>
    <property type="match status" value="1"/>
</dbReference>
<proteinExistence type="predicted"/>
<dbReference type="FunFam" id="2.60.260.20:FF:000005">
    <property type="entry name" value="Chaperone protein dnaJ 1, mitochondrial"/>
    <property type="match status" value="1"/>
</dbReference>
<accession>A0A955DZZ8</accession>
<dbReference type="Gene3D" id="1.10.287.110">
    <property type="entry name" value="DnaJ domain"/>
    <property type="match status" value="1"/>
</dbReference>
<dbReference type="Proteomes" id="UP000714817">
    <property type="component" value="Unassembled WGS sequence"/>
</dbReference>
<dbReference type="Pfam" id="PF00226">
    <property type="entry name" value="DnaJ"/>
    <property type="match status" value="1"/>
</dbReference>
<dbReference type="GO" id="GO:0008270">
    <property type="term" value="F:zinc ion binding"/>
    <property type="evidence" value="ECO:0007669"/>
    <property type="project" value="UniProtKB-KW"/>
</dbReference>
<dbReference type="SUPFAM" id="SSF46565">
    <property type="entry name" value="Chaperone J-domain"/>
    <property type="match status" value="1"/>
</dbReference>
<organism evidence="7 8">
    <name type="scientific">candidate division WWE3 bacterium</name>
    <dbReference type="NCBI Taxonomy" id="2053526"/>
    <lineage>
        <taxon>Bacteria</taxon>
        <taxon>Katanobacteria</taxon>
    </lineage>
</organism>